<accession>A0A1G9Q2I6</accession>
<dbReference type="STRING" id="1137991.SAMN05660642_01477"/>
<evidence type="ECO:0000313" key="8">
    <source>
        <dbReference type="Proteomes" id="UP000198680"/>
    </source>
</evidence>
<dbReference type="AlphaFoldDB" id="A0A1G9Q2I6"/>
<name>A0A1G9Q2I6_9ACTN</name>
<proteinExistence type="predicted"/>
<feature type="transmembrane region" description="Helical" evidence="5">
    <location>
        <begin position="212"/>
        <end position="235"/>
    </location>
</feature>
<evidence type="ECO:0000256" key="5">
    <source>
        <dbReference type="SAM" id="Phobius"/>
    </source>
</evidence>
<gene>
    <name evidence="7" type="ORF">SAMN05660642_01477</name>
</gene>
<evidence type="ECO:0000256" key="3">
    <source>
        <dbReference type="ARBA" id="ARBA00022989"/>
    </source>
</evidence>
<dbReference type="EMBL" id="FNHE01000003">
    <property type="protein sequence ID" value="SDM05248.1"/>
    <property type="molecule type" value="Genomic_DNA"/>
</dbReference>
<dbReference type="PANTHER" id="PTHR23527:SF1">
    <property type="entry name" value="BLL3282 PROTEIN"/>
    <property type="match status" value="1"/>
</dbReference>
<feature type="domain" description="Major facilitator superfamily (MFS) profile" evidence="6">
    <location>
        <begin position="1"/>
        <end position="400"/>
    </location>
</feature>
<feature type="transmembrane region" description="Helical" evidence="5">
    <location>
        <begin position="307"/>
        <end position="330"/>
    </location>
</feature>
<feature type="transmembrane region" description="Helical" evidence="5">
    <location>
        <begin position="351"/>
        <end position="368"/>
    </location>
</feature>
<evidence type="ECO:0000313" key="7">
    <source>
        <dbReference type="EMBL" id="SDM05248.1"/>
    </source>
</evidence>
<evidence type="ECO:0000259" key="6">
    <source>
        <dbReference type="PROSITE" id="PS50850"/>
    </source>
</evidence>
<evidence type="ECO:0000256" key="1">
    <source>
        <dbReference type="ARBA" id="ARBA00004651"/>
    </source>
</evidence>
<keyword evidence="8" id="KW-1185">Reference proteome</keyword>
<feature type="transmembrane region" description="Helical" evidence="5">
    <location>
        <begin position="283"/>
        <end position="301"/>
    </location>
</feature>
<feature type="transmembrane region" description="Helical" evidence="5">
    <location>
        <begin position="374"/>
        <end position="392"/>
    </location>
</feature>
<keyword evidence="2 5" id="KW-0812">Transmembrane</keyword>
<dbReference type="GO" id="GO:0005886">
    <property type="term" value="C:plasma membrane"/>
    <property type="evidence" value="ECO:0007669"/>
    <property type="project" value="UniProtKB-SubCell"/>
</dbReference>
<dbReference type="Gene3D" id="1.20.1250.20">
    <property type="entry name" value="MFS general substrate transporter like domains"/>
    <property type="match status" value="2"/>
</dbReference>
<dbReference type="Proteomes" id="UP000198680">
    <property type="component" value="Unassembled WGS sequence"/>
</dbReference>
<comment type="subcellular location">
    <subcellularLocation>
        <location evidence="1">Cell membrane</location>
        <topology evidence="1">Multi-pass membrane protein</topology>
    </subcellularLocation>
</comment>
<keyword evidence="3 5" id="KW-1133">Transmembrane helix</keyword>
<dbReference type="PROSITE" id="PS50850">
    <property type="entry name" value="MFS"/>
    <property type="match status" value="1"/>
</dbReference>
<dbReference type="OrthoDB" id="8628659at2"/>
<feature type="transmembrane region" description="Helical" evidence="5">
    <location>
        <begin position="20"/>
        <end position="41"/>
    </location>
</feature>
<feature type="transmembrane region" description="Helical" evidence="5">
    <location>
        <begin position="241"/>
        <end position="263"/>
    </location>
</feature>
<organism evidence="7 8">
    <name type="scientific">Geodermatophilus siccatus</name>
    <dbReference type="NCBI Taxonomy" id="1137991"/>
    <lineage>
        <taxon>Bacteria</taxon>
        <taxon>Bacillati</taxon>
        <taxon>Actinomycetota</taxon>
        <taxon>Actinomycetes</taxon>
        <taxon>Geodermatophilales</taxon>
        <taxon>Geodermatophilaceae</taxon>
        <taxon>Geodermatophilus</taxon>
    </lineage>
</organism>
<keyword evidence="4 5" id="KW-0472">Membrane</keyword>
<reference evidence="8" key="1">
    <citation type="submission" date="2016-10" db="EMBL/GenBank/DDBJ databases">
        <authorList>
            <person name="Varghese N."/>
            <person name="Submissions S."/>
        </authorList>
    </citation>
    <scope>NUCLEOTIDE SEQUENCE [LARGE SCALE GENOMIC DNA]</scope>
    <source>
        <strain evidence="8">DSM 45419</strain>
    </source>
</reference>
<feature type="transmembrane region" description="Helical" evidence="5">
    <location>
        <begin position="81"/>
        <end position="102"/>
    </location>
</feature>
<dbReference type="PANTHER" id="PTHR23527">
    <property type="entry name" value="BLL3282 PROTEIN"/>
    <property type="match status" value="1"/>
</dbReference>
<protein>
    <submittedName>
        <fullName evidence="7">Sugar phosphate permease</fullName>
    </submittedName>
</protein>
<dbReference type="Pfam" id="PF07690">
    <property type="entry name" value="MFS_1"/>
    <property type="match status" value="1"/>
</dbReference>
<evidence type="ECO:0000256" key="2">
    <source>
        <dbReference type="ARBA" id="ARBA00022692"/>
    </source>
</evidence>
<dbReference type="SUPFAM" id="SSF103473">
    <property type="entry name" value="MFS general substrate transporter"/>
    <property type="match status" value="1"/>
</dbReference>
<dbReference type="InterPro" id="IPR052952">
    <property type="entry name" value="MFS-Transporter"/>
</dbReference>
<evidence type="ECO:0000256" key="4">
    <source>
        <dbReference type="ARBA" id="ARBA00023136"/>
    </source>
</evidence>
<feature type="transmembrane region" description="Helical" evidence="5">
    <location>
        <begin position="47"/>
        <end position="69"/>
    </location>
</feature>
<sequence length="414" mass="40088">MTAATGGSTGGTARWRHLGVSLVGLVAACAVQNGLPFLTVALRAEGLSLAAIGLLVSAPTAGLVLSLLAWGAAADRYGERVVLSAGLGVAAAAMTGAALAGTPVATGLWLLLAGAGSASVHAASGRLVLGWFPASQRGLAMGVRQAGQPIGVGLAAFALPRLAEDGPGTAFAALAAGCAVTAVLVGVLVRDPARPVPAPGAPRAASPYRSPVLWRVHAASTLLVVPQFVVAAFSFDFLVRGAGWSTAGAGTLLAVTQFGGAAARLGAGAWSDRAGSRVRPLRLVSIAVAAVVGVLAVVAVVTPDVLAPAAAAVAVVCAAVVTVSPNGIAFTSVAEQAGSAWAGRALGAHNTAQNLSASLTVPLAALLVDSGPGYPAAFAAGAVAAALAVGVVPGRAAEASSRGAPRAADPAPSR</sequence>
<dbReference type="RefSeq" id="WP_091215779.1">
    <property type="nucleotide sequence ID" value="NZ_FNHE01000003.1"/>
</dbReference>
<dbReference type="InterPro" id="IPR036259">
    <property type="entry name" value="MFS_trans_sf"/>
</dbReference>
<feature type="transmembrane region" description="Helical" evidence="5">
    <location>
        <begin position="169"/>
        <end position="189"/>
    </location>
</feature>
<dbReference type="GO" id="GO:0022857">
    <property type="term" value="F:transmembrane transporter activity"/>
    <property type="evidence" value="ECO:0007669"/>
    <property type="project" value="InterPro"/>
</dbReference>
<dbReference type="InterPro" id="IPR020846">
    <property type="entry name" value="MFS_dom"/>
</dbReference>
<dbReference type="InterPro" id="IPR011701">
    <property type="entry name" value="MFS"/>
</dbReference>